<dbReference type="Proteomes" id="UP000475214">
    <property type="component" value="Unassembled WGS sequence"/>
</dbReference>
<protein>
    <recommendedName>
        <fullName evidence="5">Lipoprotein</fullName>
    </recommendedName>
</protein>
<organism evidence="3 4">
    <name type="scientific">Phytoactinopolyspora halotolerans</name>
    <dbReference type="NCBI Taxonomy" id="1981512"/>
    <lineage>
        <taxon>Bacteria</taxon>
        <taxon>Bacillati</taxon>
        <taxon>Actinomycetota</taxon>
        <taxon>Actinomycetes</taxon>
        <taxon>Jiangellales</taxon>
        <taxon>Jiangellaceae</taxon>
        <taxon>Phytoactinopolyspora</taxon>
    </lineage>
</organism>
<keyword evidence="2" id="KW-0732">Signal</keyword>
<feature type="signal peptide" evidence="2">
    <location>
        <begin position="1"/>
        <end position="18"/>
    </location>
</feature>
<accession>A0A6L9SE19</accession>
<dbReference type="AlphaFoldDB" id="A0A6L9SE19"/>
<evidence type="ECO:0000256" key="2">
    <source>
        <dbReference type="SAM" id="SignalP"/>
    </source>
</evidence>
<dbReference type="EMBL" id="JAAGOA010000022">
    <property type="protein sequence ID" value="NEE03403.1"/>
    <property type="molecule type" value="Genomic_DNA"/>
</dbReference>
<evidence type="ECO:0000313" key="4">
    <source>
        <dbReference type="Proteomes" id="UP000475214"/>
    </source>
</evidence>
<evidence type="ECO:0008006" key="5">
    <source>
        <dbReference type="Google" id="ProtNLM"/>
    </source>
</evidence>
<reference evidence="3 4" key="1">
    <citation type="submission" date="2020-02" db="EMBL/GenBank/DDBJ databases">
        <authorList>
            <person name="Li X.-J."/>
            <person name="Han X.-M."/>
        </authorList>
    </citation>
    <scope>NUCLEOTIDE SEQUENCE [LARGE SCALE GENOMIC DNA]</scope>
    <source>
        <strain evidence="3 4">CCTCC AB 2017055</strain>
    </source>
</reference>
<keyword evidence="4" id="KW-1185">Reference proteome</keyword>
<name>A0A6L9SE19_9ACTN</name>
<gene>
    <name evidence="3" type="ORF">G1H10_24860</name>
</gene>
<dbReference type="PROSITE" id="PS51257">
    <property type="entry name" value="PROKAR_LIPOPROTEIN"/>
    <property type="match status" value="1"/>
</dbReference>
<sequence length="228" mass="23850">MTGASRCAMALGIAMVLAGCSGEATTRQPLGTASAVAESAAAATSSAAPTDTGSPAWTVTPDPGHASEVSDDDVALMEDFVAFMVEPTPRRAQRLPFVSDGVRLGLGDEMSTTVAVDGLADEKSWVVDRETFRAHTGPFSPIRIIREHIAAAVDPPLRMSNDLQVSVGEHAHCASLPVPPPASVASLRRVSVQPAHGSIGSCVFWFSVDLYLDTSGDIQAVTFDLYEP</sequence>
<comment type="caution">
    <text evidence="3">The sequence shown here is derived from an EMBL/GenBank/DDBJ whole genome shotgun (WGS) entry which is preliminary data.</text>
</comment>
<dbReference type="RefSeq" id="WP_163743048.1">
    <property type="nucleotide sequence ID" value="NZ_JAAGOA010000022.1"/>
</dbReference>
<evidence type="ECO:0000256" key="1">
    <source>
        <dbReference type="SAM" id="MobiDB-lite"/>
    </source>
</evidence>
<evidence type="ECO:0000313" key="3">
    <source>
        <dbReference type="EMBL" id="NEE03403.1"/>
    </source>
</evidence>
<feature type="chain" id="PRO_5038840169" description="Lipoprotein" evidence="2">
    <location>
        <begin position="19"/>
        <end position="228"/>
    </location>
</feature>
<feature type="region of interest" description="Disordered" evidence="1">
    <location>
        <begin position="44"/>
        <end position="66"/>
    </location>
</feature>
<feature type="compositionally biased region" description="Low complexity" evidence="1">
    <location>
        <begin position="44"/>
        <end position="56"/>
    </location>
</feature>
<proteinExistence type="predicted"/>